<protein>
    <recommendedName>
        <fullName evidence="7">Pentatricopeptide repeat-containing protein-mitochondrial domain-containing protein</fullName>
    </recommendedName>
</protein>
<evidence type="ECO:0000313" key="11">
    <source>
        <dbReference type="Proteomes" id="UP000658997"/>
    </source>
</evidence>
<dbReference type="InterPro" id="IPR011990">
    <property type="entry name" value="TPR-like_helical_dom_sf"/>
</dbReference>
<dbReference type="PANTHER" id="PTHR47936">
    <property type="entry name" value="PPR_LONG DOMAIN-CONTAINING PROTEIN"/>
    <property type="match status" value="1"/>
</dbReference>
<feature type="repeat" description="PPR" evidence="5">
    <location>
        <begin position="616"/>
        <end position="650"/>
    </location>
</feature>
<evidence type="ECO:0000256" key="2">
    <source>
        <dbReference type="ARBA" id="ARBA00022737"/>
    </source>
</evidence>
<evidence type="ECO:0000256" key="1">
    <source>
        <dbReference type="ARBA" id="ARBA00006192"/>
    </source>
</evidence>
<dbReference type="InterPro" id="IPR002885">
    <property type="entry name" value="PPR_rpt"/>
</dbReference>
<reference evidence="10" key="2">
    <citation type="submission" date="2016-04" db="EMBL/GenBank/DDBJ databases">
        <authorList>
            <person name="Guldener U."/>
            <person name="Guldener U."/>
        </authorList>
    </citation>
    <scope>NUCLEOTIDE SEQUENCE [LARGE SCALE GENOMIC DNA]</scope>
    <source>
        <strain evidence="10">UB2112</strain>
    </source>
</reference>
<evidence type="ECO:0000313" key="10">
    <source>
        <dbReference type="Proteomes" id="UP000179920"/>
    </source>
</evidence>
<dbReference type="Pfam" id="PF23276">
    <property type="entry name" value="TPR_24"/>
    <property type="match status" value="1"/>
</dbReference>
<organism evidence="8 10">
    <name type="scientific">Ustilago bromivora</name>
    <dbReference type="NCBI Taxonomy" id="307758"/>
    <lineage>
        <taxon>Eukaryota</taxon>
        <taxon>Fungi</taxon>
        <taxon>Dikarya</taxon>
        <taxon>Basidiomycota</taxon>
        <taxon>Ustilaginomycotina</taxon>
        <taxon>Ustilaginomycetes</taxon>
        <taxon>Ustilaginales</taxon>
        <taxon>Ustilaginaceae</taxon>
        <taxon>Ustilago</taxon>
    </lineage>
</organism>
<gene>
    <name evidence="9" type="ORF">UBRO2_05565</name>
    <name evidence="8" type="ORF">UBRO_03369</name>
</gene>
<dbReference type="Gene3D" id="1.25.40.10">
    <property type="entry name" value="Tetratricopeptide repeat domain"/>
    <property type="match status" value="1"/>
</dbReference>
<feature type="region of interest" description="Disordered" evidence="6">
    <location>
        <begin position="47"/>
        <end position="91"/>
    </location>
</feature>
<feature type="repeat" description="PPR" evidence="5">
    <location>
        <begin position="651"/>
        <end position="685"/>
    </location>
</feature>
<comment type="subunit">
    <text evidence="4">Binds to mitochondrial small subunit 15S rRNA.</text>
</comment>
<dbReference type="PROSITE" id="PS51375">
    <property type="entry name" value="PPR"/>
    <property type="match status" value="2"/>
</dbReference>
<dbReference type="AlphaFoldDB" id="A0A1K0G2C2"/>
<comment type="function">
    <text evidence="3">Regulates mitochondrial small subunit maturation by controlling 15S rRNA 5'-end processing. Localizes to the 5' precursor of the 15S rRNA in a position that is subsequently occupied by mS47 in the mature yeast mtSSU. Uses structure and sequence-specific RNA recognition, binding to a single-stranded region of the precursor and specifically recognizing bases -6 to -1. The exchange of Ccm1 for mS47 is coupled to the irreversible removal of precursor rRNA that is accompanied by conformational changes of the mitoribosomal proteins uS5m and mS26. These conformational changes signal completion of 5'-end rRNA processing through protection of the mature 5'-end of the 15S rRNA and stabilization of mS47. The removal of the 5' precursor together with the dissociation of Ccm1 may be catalyzed by the 5'-3' exoribonuclease Pet127. Involved in the specific removal of group I introns in mitochondrial encoded transcripts.</text>
</comment>
<dbReference type="PANTHER" id="PTHR47936:SF1">
    <property type="entry name" value="PENTATRICOPEPTIDE REPEAT-CONTAINING PROTEIN GUN1, CHLOROPLASTIC"/>
    <property type="match status" value="1"/>
</dbReference>
<dbReference type="OrthoDB" id="185373at2759"/>
<dbReference type="EMBL" id="LT558121">
    <property type="protein sequence ID" value="SAM81544.1"/>
    <property type="molecule type" value="Genomic_DNA"/>
</dbReference>
<evidence type="ECO:0000256" key="4">
    <source>
        <dbReference type="ARBA" id="ARBA00044511"/>
    </source>
</evidence>
<evidence type="ECO:0000256" key="3">
    <source>
        <dbReference type="ARBA" id="ARBA00044493"/>
    </source>
</evidence>
<dbReference type="EMBL" id="ULHB01000181">
    <property type="protein sequence ID" value="SYW84608.1"/>
    <property type="molecule type" value="Genomic_DNA"/>
</dbReference>
<evidence type="ECO:0000313" key="9">
    <source>
        <dbReference type="EMBL" id="SYW84608.1"/>
    </source>
</evidence>
<feature type="compositionally biased region" description="Polar residues" evidence="6">
    <location>
        <begin position="70"/>
        <end position="82"/>
    </location>
</feature>
<evidence type="ECO:0000259" key="7">
    <source>
        <dbReference type="Pfam" id="PF23276"/>
    </source>
</evidence>
<keyword evidence="11" id="KW-1185">Reference proteome</keyword>
<reference evidence="9" key="3">
    <citation type="submission" date="2018-08" db="EMBL/GenBank/DDBJ databases">
        <authorList>
            <person name="Guldener U."/>
        </authorList>
    </citation>
    <scope>NUCLEOTIDE SEQUENCE</scope>
    <source>
        <strain evidence="9">UB2</strain>
    </source>
</reference>
<reference evidence="8" key="1">
    <citation type="submission" date="2016-04" db="EMBL/GenBank/DDBJ databases">
        <authorList>
            <person name="Evans L.H."/>
            <person name="Alamgir A."/>
            <person name="Owens N."/>
            <person name="Weber N.D."/>
            <person name="Virtaneva K."/>
            <person name="Barbian K."/>
            <person name="Babar A."/>
            <person name="Rosenke K."/>
        </authorList>
    </citation>
    <scope>NUCLEOTIDE SEQUENCE</scope>
    <source>
        <strain evidence="8">UB2112</strain>
    </source>
</reference>
<accession>A0A1K0G2C2</accession>
<name>A0A1K0G2C2_9BASI</name>
<dbReference type="InterPro" id="IPR057027">
    <property type="entry name" value="TPR_mt"/>
</dbReference>
<feature type="region of interest" description="Disordered" evidence="6">
    <location>
        <begin position="463"/>
        <end position="485"/>
    </location>
</feature>
<sequence>MLRQRGSRALRPLLSRSGLLVFHQTPSWRQGLEAICHADVTTSPHRSLATQSAASSKKLYADKGNEPGLSDQSNGPSRNSIYPHSKAAERRHPHAPQLFQHFKRRGVGESLPQSKTPKQQASSDTYILRNISTDPELKQLYTSLGKAADSHDPVQATKLCQLIKERKEKISSAATFEPKEKIVFLAVMRALAIHGFLEEIQVVHADMLSVGFEDCIDSLNLLLQAAVVSGDQDATSAILERIFALQSPSSSTSNSSVVELANLLLKGDESSLSSRSSRRLTLSLQKTRNWNVSTFAHMTHNAFQDYNLEYALLLLSSCYRLGFQLPHETLKHLIGLCLHTEEFRAAVELADLIEQGGLVYSEASRGEASTSGLDAQDLLRSEARSGQVARRLPPSLWMSILRSCAEGGYLPGVELAWSRAVKQGLLSPDDGLVLQILSLAAKEGSVQMARICLHHIDPTYEAQDFNSKTESNHKDSTQPSRRLSPASKRIEIQEWHLAPLFEAQCSAKDYSGAMRTLHTYHHRGFRITDRITSRISTSIYPDKTWLQAALDALVSTATNSAVGTHTAVINAVLSAAVWLGDLAQALEIYRAMPSYYTFTDKDGGRLPRQALAIKPNLGTFNTLLNGCIDAADYETGVKLLKDLNELRIQPDLVTFERMIVLCLTQRNYDNAFGFVEEAKEKGIKPSRKSYEALVRKCFSEKDHRWEGVLADMSDHGYRPSPKLLRALELDPDWYDDRSTSSRSRYQS</sequence>
<evidence type="ECO:0000256" key="5">
    <source>
        <dbReference type="PROSITE-ProRule" id="PRU00708"/>
    </source>
</evidence>
<proteinExistence type="inferred from homology"/>
<comment type="similarity">
    <text evidence="1">Belongs to the CCM1 family.</text>
</comment>
<keyword evidence="2" id="KW-0677">Repeat</keyword>
<evidence type="ECO:0000313" key="8">
    <source>
        <dbReference type="EMBL" id="SAM81544.1"/>
    </source>
</evidence>
<dbReference type="Proteomes" id="UP000179920">
    <property type="component" value="Chromosome V"/>
</dbReference>
<evidence type="ECO:0000256" key="6">
    <source>
        <dbReference type="SAM" id="MobiDB-lite"/>
    </source>
</evidence>
<dbReference type="Proteomes" id="UP000658997">
    <property type="component" value="Unassembled WGS sequence"/>
</dbReference>
<feature type="domain" description="Pentatricopeptide repeat-containing protein-mitochondrial" evidence="7">
    <location>
        <begin position="487"/>
        <end position="591"/>
    </location>
</feature>
<dbReference type="Pfam" id="PF13812">
    <property type="entry name" value="PPR_3"/>
    <property type="match status" value="1"/>
</dbReference>